<dbReference type="AlphaFoldDB" id="A0A4V3UPS9"/>
<evidence type="ECO:0000313" key="2">
    <source>
        <dbReference type="Proteomes" id="UP000308092"/>
    </source>
</evidence>
<dbReference type="VEuPathDB" id="FungiDB:EYZ11_004219"/>
<evidence type="ECO:0000313" key="1">
    <source>
        <dbReference type="EMBL" id="THC96314.1"/>
    </source>
</evidence>
<dbReference type="STRING" id="1220188.A0A4V3UPS9"/>
<sequence>MSQSAQPQANDPYKPYNQFILFGDSITEMSSIQDTGFGLHGALQDAYRRRLDIINRGLRCVCKY</sequence>
<dbReference type="InterPro" id="IPR036514">
    <property type="entry name" value="SGNH_hydro_sf"/>
</dbReference>
<gene>
    <name evidence="1" type="ORF">EYZ11_004219</name>
</gene>
<evidence type="ECO:0008006" key="3">
    <source>
        <dbReference type="Google" id="ProtNLM"/>
    </source>
</evidence>
<organism evidence="1 2">
    <name type="scientific">Aspergillus tanneri</name>
    <dbReference type="NCBI Taxonomy" id="1220188"/>
    <lineage>
        <taxon>Eukaryota</taxon>
        <taxon>Fungi</taxon>
        <taxon>Dikarya</taxon>
        <taxon>Ascomycota</taxon>
        <taxon>Pezizomycotina</taxon>
        <taxon>Eurotiomycetes</taxon>
        <taxon>Eurotiomycetidae</taxon>
        <taxon>Eurotiales</taxon>
        <taxon>Aspergillaceae</taxon>
        <taxon>Aspergillus</taxon>
        <taxon>Aspergillus subgen. Circumdati</taxon>
    </lineage>
</organism>
<proteinExistence type="predicted"/>
<dbReference type="Gene3D" id="3.40.50.1110">
    <property type="entry name" value="SGNH hydrolase"/>
    <property type="match status" value="1"/>
</dbReference>
<dbReference type="EMBL" id="SOSA01000119">
    <property type="protein sequence ID" value="THC96314.1"/>
    <property type="molecule type" value="Genomic_DNA"/>
</dbReference>
<name>A0A4V3UPS9_9EURO</name>
<keyword evidence="2" id="KW-1185">Reference proteome</keyword>
<comment type="caution">
    <text evidence="1">The sequence shown here is derived from an EMBL/GenBank/DDBJ whole genome shotgun (WGS) entry which is preliminary data.</text>
</comment>
<dbReference type="SUPFAM" id="SSF52266">
    <property type="entry name" value="SGNH hydrolase"/>
    <property type="match status" value="1"/>
</dbReference>
<dbReference type="Proteomes" id="UP000308092">
    <property type="component" value="Unassembled WGS sequence"/>
</dbReference>
<reference evidence="1 2" key="1">
    <citation type="submission" date="2019-03" db="EMBL/GenBank/DDBJ databases">
        <title>The genome sequence of a newly discovered highly antifungal drug resistant Aspergillus species, Aspergillus tanneri NIH 1004.</title>
        <authorList>
            <person name="Mounaud S."/>
            <person name="Singh I."/>
            <person name="Joardar V."/>
            <person name="Pakala S."/>
            <person name="Pakala S."/>
            <person name="Venepally P."/>
            <person name="Hoover J."/>
            <person name="Nierman W."/>
            <person name="Chung J."/>
            <person name="Losada L."/>
        </authorList>
    </citation>
    <scope>NUCLEOTIDE SEQUENCE [LARGE SCALE GENOMIC DNA]</scope>
    <source>
        <strain evidence="1 2">NIH1004</strain>
    </source>
</reference>
<protein>
    <recommendedName>
        <fullName evidence="3">SGNH hydrolase-type esterase domain-containing protein</fullName>
    </recommendedName>
</protein>
<accession>A0A4V3UPS9</accession>